<accession>A0A9X8GS08</accession>
<gene>
    <name evidence="1" type="ORF">D3H34_31710</name>
</gene>
<dbReference type="AlphaFoldDB" id="A0A9X8GS08"/>
<feature type="non-terminal residue" evidence="1">
    <location>
        <position position="66"/>
    </location>
</feature>
<organism evidence="1 2">
    <name type="scientific">Acidovorax cavernicola</name>
    <dbReference type="NCBI Taxonomy" id="1675792"/>
    <lineage>
        <taxon>Bacteria</taxon>
        <taxon>Pseudomonadati</taxon>
        <taxon>Pseudomonadota</taxon>
        <taxon>Betaproteobacteria</taxon>
        <taxon>Burkholderiales</taxon>
        <taxon>Comamonadaceae</taxon>
        <taxon>Acidovorax</taxon>
    </lineage>
</organism>
<dbReference type="Proteomes" id="UP000265619">
    <property type="component" value="Unassembled WGS sequence"/>
</dbReference>
<sequence length="66" mass="7365">MKVLMKFKLLELQVVSRGEWAGWLLGTPYFERIRARFFADESLDALTNDLLSELVAAGAAQSDAFG</sequence>
<dbReference type="EMBL" id="QXMN01000140">
    <property type="protein sequence ID" value="RIX71651.1"/>
    <property type="molecule type" value="Genomic_DNA"/>
</dbReference>
<keyword evidence="2" id="KW-1185">Reference proteome</keyword>
<evidence type="ECO:0000313" key="2">
    <source>
        <dbReference type="Proteomes" id="UP000265619"/>
    </source>
</evidence>
<proteinExistence type="predicted"/>
<name>A0A9X8GS08_9BURK</name>
<comment type="caution">
    <text evidence="1">The sequence shown here is derived from an EMBL/GenBank/DDBJ whole genome shotgun (WGS) entry which is preliminary data.</text>
</comment>
<evidence type="ECO:0000313" key="1">
    <source>
        <dbReference type="EMBL" id="RIX71651.1"/>
    </source>
</evidence>
<reference evidence="1 2" key="1">
    <citation type="submission" date="2018-09" db="EMBL/GenBank/DDBJ databases">
        <title>Acidovorax cavernicola nov. sp. isolated from Gruta de las Maravillas (Aracena, Spain).</title>
        <authorList>
            <person name="Jurado V."/>
            <person name="Gutierrez-Patricio S."/>
            <person name="Gonzalez-Pimentel J.L."/>
            <person name="Miller A.Z."/>
            <person name="Laiz L."/>
            <person name="Saiz-Jimenez C."/>
        </authorList>
    </citation>
    <scope>NUCLEOTIDE SEQUENCE [LARGE SCALE GENOMIC DNA]</scope>
    <source>
        <strain evidence="1 2">1011MAR4D40.2</strain>
    </source>
</reference>
<protein>
    <submittedName>
        <fullName evidence="1">MBL fold metallo-hydrolase</fullName>
    </submittedName>
</protein>